<proteinExistence type="predicted"/>
<protein>
    <submittedName>
        <fullName evidence="1">Uncharacterized protein</fullName>
    </submittedName>
</protein>
<dbReference type="Proteomes" id="UP000644693">
    <property type="component" value="Unassembled WGS sequence"/>
</dbReference>
<accession>A0A918XKN6</accession>
<gene>
    <name evidence="1" type="ORF">GCM10007053_24680</name>
</gene>
<dbReference type="InterPro" id="IPR021431">
    <property type="entry name" value="DUF3080"/>
</dbReference>
<organism evidence="1 2">
    <name type="scientific">Parahalioglobus pacificus</name>
    <dbReference type="NCBI Taxonomy" id="930806"/>
    <lineage>
        <taxon>Bacteria</taxon>
        <taxon>Pseudomonadati</taxon>
        <taxon>Pseudomonadota</taxon>
        <taxon>Gammaproteobacteria</taxon>
        <taxon>Cellvibrionales</taxon>
        <taxon>Halieaceae</taxon>
        <taxon>Parahalioglobus</taxon>
    </lineage>
</organism>
<evidence type="ECO:0000313" key="1">
    <source>
        <dbReference type="EMBL" id="GHD36347.1"/>
    </source>
</evidence>
<keyword evidence="2" id="KW-1185">Reference proteome</keyword>
<reference evidence="1" key="1">
    <citation type="journal article" date="2014" name="Int. J. Syst. Evol. Microbiol.">
        <title>Complete genome sequence of Corynebacterium casei LMG S-19264T (=DSM 44701T), isolated from a smear-ripened cheese.</title>
        <authorList>
            <consortium name="US DOE Joint Genome Institute (JGI-PGF)"/>
            <person name="Walter F."/>
            <person name="Albersmeier A."/>
            <person name="Kalinowski J."/>
            <person name="Ruckert C."/>
        </authorList>
    </citation>
    <scope>NUCLEOTIDE SEQUENCE</scope>
    <source>
        <strain evidence="1">KCTC 23430</strain>
    </source>
</reference>
<evidence type="ECO:0000313" key="2">
    <source>
        <dbReference type="Proteomes" id="UP000644693"/>
    </source>
</evidence>
<dbReference type="Pfam" id="PF11279">
    <property type="entry name" value="DUF3080"/>
    <property type="match status" value="1"/>
</dbReference>
<dbReference type="AlphaFoldDB" id="A0A918XKN6"/>
<name>A0A918XKN6_9GAMM</name>
<reference evidence="1" key="2">
    <citation type="submission" date="2020-09" db="EMBL/GenBank/DDBJ databases">
        <authorList>
            <person name="Sun Q."/>
            <person name="Kim S."/>
        </authorList>
    </citation>
    <scope>NUCLEOTIDE SEQUENCE</scope>
    <source>
        <strain evidence="1">KCTC 23430</strain>
    </source>
</reference>
<sequence>MTDYHARLGNTLDIEIATAAKADWPRLPPARDMRLRIEGSELDALDFLALSGCAVQVTIGKRNSSLGKNAPPSQRLLLELEYLRLAPACIEAQRAEGEDELANTLESAWAQKREQLPALIFNATLGGEEFRKFWRPGALTPNYPAQTSSQVITALEAINAMTERWLAGDYRANNTAFELELSEIARGDGGELIRALVLQQQGLEAANTALEARRVEQPLCAFGPGDPTARVLKTVIEKFFVGGVQPWSAAIGRRKHDLLAPVTELETSLANATPDRYRDWRASRDERIAVASDAPKRHVETLKKFLEPCGGVSRVTR</sequence>
<dbReference type="EMBL" id="BMYM01000002">
    <property type="protein sequence ID" value="GHD36347.1"/>
    <property type="molecule type" value="Genomic_DNA"/>
</dbReference>
<comment type="caution">
    <text evidence="1">The sequence shown here is derived from an EMBL/GenBank/DDBJ whole genome shotgun (WGS) entry which is preliminary data.</text>
</comment>